<comment type="caution">
    <text evidence="1">The sequence shown here is derived from an EMBL/GenBank/DDBJ whole genome shotgun (WGS) entry which is preliminary data.</text>
</comment>
<accession>A0ABD2Z4Z6</accession>
<dbReference type="AlphaFoldDB" id="A0ABD2Z4Z6"/>
<evidence type="ECO:0000313" key="1">
    <source>
        <dbReference type="EMBL" id="KAL3512838.1"/>
    </source>
</evidence>
<keyword evidence="2" id="KW-1185">Reference proteome</keyword>
<dbReference type="EMBL" id="JBJUIK010000011">
    <property type="protein sequence ID" value="KAL3512838.1"/>
    <property type="molecule type" value="Genomic_DNA"/>
</dbReference>
<sequence>MKIAWLKGVEVDGNGLEKWVEATEVPGIARALEEVEDGPDKEVRLGKVRSPNPQLTWRTSGIPAAFFISKPGWSLDNQAFFPTPNSKAKDIKYDPIDDILYEDIKGWQNIKAIIQERRQRKRWTTTEKEMGNKNNRLQPQFSISCPRLCY</sequence>
<proteinExistence type="predicted"/>
<name>A0ABD2Z4Z6_9GENT</name>
<dbReference type="Proteomes" id="UP001630127">
    <property type="component" value="Unassembled WGS sequence"/>
</dbReference>
<protein>
    <submittedName>
        <fullName evidence="1">Uncharacterized protein</fullName>
    </submittedName>
</protein>
<reference evidence="1 2" key="1">
    <citation type="submission" date="2024-11" db="EMBL/GenBank/DDBJ databases">
        <title>A near-complete genome assembly of Cinchona calisaya.</title>
        <authorList>
            <person name="Lian D.C."/>
            <person name="Zhao X.W."/>
            <person name="Wei L."/>
        </authorList>
    </citation>
    <scope>NUCLEOTIDE SEQUENCE [LARGE SCALE GENOMIC DNA]</scope>
    <source>
        <tissue evidence="1">Nenye</tissue>
    </source>
</reference>
<evidence type="ECO:0000313" key="2">
    <source>
        <dbReference type="Proteomes" id="UP001630127"/>
    </source>
</evidence>
<organism evidence="1 2">
    <name type="scientific">Cinchona calisaya</name>
    <dbReference type="NCBI Taxonomy" id="153742"/>
    <lineage>
        <taxon>Eukaryota</taxon>
        <taxon>Viridiplantae</taxon>
        <taxon>Streptophyta</taxon>
        <taxon>Embryophyta</taxon>
        <taxon>Tracheophyta</taxon>
        <taxon>Spermatophyta</taxon>
        <taxon>Magnoliopsida</taxon>
        <taxon>eudicotyledons</taxon>
        <taxon>Gunneridae</taxon>
        <taxon>Pentapetalae</taxon>
        <taxon>asterids</taxon>
        <taxon>lamiids</taxon>
        <taxon>Gentianales</taxon>
        <taxon>Rubiaceae</taxon>
        <taxon>Cinchonoideae</taxon>
        <taxon>Cinchoneae</taxon>
        <taxon>Cinchona</taxon>
    </lineage>
</organism>
<gene>
    <name evidence="1" type="ORF">ACH5RR_025555</name>
</gene>